<dbReference type="Proteomes" id="UP000765160">
    <property type="component" value="Unassembled WGS sequence"/>
</dbReference>
<evidence type="ECO:0000313" key="3">
    <source>
        <dbReference type="EMBL" id="NKE48254.1"/>
    </source>
</evidence>
<keyword evidence="4" id="KW-1185">Reference proteome</keyword>
<evidence type="ECO:0000259" key="2">
    <source>
        <dbReference type="Pfam" id="PF13827"/>
    </source>
</evidence>
<proteinExistence type="predicted"/>
<organism evidence="3 4">
    <name type="scientific">Falsiroseomonas frigidaquae</name>
    <dbReference type="NCBI Taxonomy" id="487318"/>
    <lineage>
        <taxon>Bacteria</taxon>
        <taxon>Pseudomonadati</taxon>
        <taxon>Pseudomonadota</taxon>
        <taxon>Alphaproteobacteria</taxon>
        <taxon>Acetobacterales</taxon>
        <taxon>Roseomonadaceae</taxon>
        <taxon>Falsiroseomonas</taxon>
    </lineage>
</organism>
<name>A0ABX1F7P7_9PROT</name>
<comment type="caution">
    <text evidence="3">The sequence shown here is derived from an EMBL/GenBank/DDBJ whole genome shotgun (WGS) entry which is preliminary data.</text>
</comment>
<keyword evidence="1" id="KW-0732">Signal</keyword>
<dbReference type="EMBL" id="JAAVTX010000008">
    <property type="protein sequence ID" value="NKE48254.1"/>
    <property type="molecule type" value="Genomic_DNA"/>
</dbReference>
<dbReference type="InterPro" id="IPR025240">
    <property type="entry name" value="DUF4189"/>
</dbReference>
<feature type="chain" id="PRO_5045500279" evidence="1">
    <location>
        <begin position="21"/>
        <end position="259"/>
    </location>
</feature>
<feature type="domain" description="DUF4189" evidence="2">
    <location>
        <begin position="145"/>
        <end position="259"/>
    </location>
</feature>
<sequence>MRRSWLAFAFLLALPAVAQAQSGNPLHDQLSSMSETVRRTEVFRVLTGGGASCQAVNTTYFAGFDQDRTAYWDLRCSAGGQYRMMLPPQRFARLTVAVCGALGGGIASGPCFQPVGGARAVASAGTGMGVQLAGGQQAAESGSRYGAVYATDAPTAAFGFGNGATDRLAVNTAAVRACQTMAGRIPCKFQGELVNRCGALVQGVMRHPNAMAMTSDISTVVLARNFPGLGATEQEAEAQAMQSCRALPGVTCRVAASGC</sequence>
<evidence type="ECO:0000313" key="4">
    <source>
        <dbReference type="Proteomes" id="UP000765160"/>
    </source>
</evidence>
<dbReference type="RefSeq" id="WP_168054434.1">
    <property type="nucleotide sequence ID" value="NZ_JAATJR010000008.1"/>
</dbReference>
<reference evidence="3 4" key="1">
    <citation type="submission" date="2020-03" db="EMBL/GenBank/DDBJ databases">
        <title>Roseomonas selenitidurans sp. nov. isolated from soil.</title>
        <authorList>
            <person name="Liu H."/>
        </authorList>
    </citation>
    <scope>NUCLEOTIDE SEQUENCE [LARGE SCALE GENOMIC DNA]</scope>
    <source>
        <strain evidence="3 4">JCM 15073</strain>
    </source>
</reference>
<accession>A0ABX1F7P7</accession>
<feature type="signal peptide" evidence="1">
    <location>
        <begin position="1"/>
        <end position="20"/>
    </location>
</feature>
<gene>
    <name evidence="3" type="ORF">HB662_25990</name>
</gene>
<evidence type="ECO:0000256" key="1">
    <source>
        <dbReference type="SAM" id="SignalP"/>
    </source>
</evidence>
<dbReference type="Pfam" id="PF13827">
    <property type="entry name" value="DUF4189"/>
    <property type="match status" value="1"/>
</dbReference>
<protein>
    <submittedName>
        <fullName evidence="3">DUF4189 domain-containing protein</fullName>
    </submittedName>
</protein>